<gene>
    <name evidence="2" type="ORF">MTR67_018136</name>
</gene>
<accession>A0AAF0QK41</accession>
<name>A0AAF0QK41_SOLVR</name>
<dbReference type="EMBL" id="CP133615">
    <property type="protein sequence ID" value="WMV24751.1"/>
    <property type="molecule type" value="Genomic_DNA"/>
</dbReference>
<sequence>PSSNMSPMVLEDITNTRANARRDEEGDEEQEVPLQVPAQAPPQVPIDTEDMTNLEIRKYRSALTSSMIPYSHKEVNEFKIRNQMQRSHSKRGTQCMLLPIGLPLFSDRSSVWSPKIKQVILKLVMGAKGFTGVDMGCNDEDRFNHYGHKCQPSFVHQFALLMVVGVNLALLVPSASENAFSLITATSG</sequence>
<proteinExistence type="predicted"/>
<evidence type="ECO:0000313" key="2">
    <source>
        <dbReference type="EMBL" id="WMV24751.1"/>
    </source>
</evidence>
<evidence type="ECO:0000256" key="1">
    <source>
        <dbReference type="SAM" id="MobiDB-lite"/>
    </source>
</evidence>
<dbReference type="AlphaFoldDB" id="A0AAF0QK41"/>
<organism evidence="2 3">
    <name type="scientific">Solanum verrucosum</name>
    <dbReference type="NCBI Taxonomy" id="315347"/>
    <lineage>
        <taxon>Eukaryota</taxon>
        <taxon>Viridiplantae</taxon>
        <taxon>Streptophyta</taxon>
        <taxon>Embryophyta</taxon>
        <taxon>Tracheophyta</taxon>
        <taxon>Spermatophyta</taxon>
        <taxon>Magnoliopsida</taxon>
        <taxon>eudicotyledons</taxon>
        <taxon>Gunneridae</taxon>
        <taxon>Pentapetalae</taxon>
        <taxon>asterids</taxon>
        <taxon>lamiids</taxon>
        <taxon>Solanales</taxon>
        <taxon>Solanaceae</taxon>
        <taxon>Solanoideae</taxon>
        <taxon>Solaneae</taxon>
        <taxon>Solanum</taxon>
    </lineage>
</organism>
<feature type="non-terminal residue" evidence="2">
    <location>
        <position position="1"/>
    </location>
</feature>
<feature type="region of interest" description="Disordered" evidence="1">
    <location>
        <begin position="1"/>
        <end position="46"/>
    </location>
</feature>
<keyword evidence="3" id="KW-1185">Reference proteome</keyword>
<reference evidence="2" key="1">
    <citation type="submission" date="2023-08" db="EMBL/GenBank/DDBJ databases">
        <title>A de novo genome assembly of Solanum verrucosum Schlechtendal, a Mexican diploid species geographically isolated from the other diploid A-genome species in potato relatives.</title>
        <authorList>
            <person name="Hosaka K."/>
        </authorList>
    </citation>
    <scope>NUCLEOTIDE SEQUENCE</scope>
    <source>
        <tissue evidence="2">Young leaves</tissue>
    </source>
</reference>
<evidence type="ECO:0000313" key="3">
    <source>
        <dbReference type="Proteomes" id="UP001234989"/>
    </source>
</evidence>
<dbReference type="Proteomes" id="UP001234989">
    <property type="component" value="Chromosome 4"/>
</dbReference>
<protein>
    <submittedName>
        <fullName evidence="2">Uncharacterized protein</fullName>
    </submittedName>
</protein>